<dbReference type="PANTHER" id="PTHR35707:SF1">
    <property type="entry name" value="SPC7 KINETOCHORE PROTEIN DOMAIN-CONTAINING PROTEIN"/>
    <property type="match status" value="1"/>
</dbReference>
<accession>A0A6P5XJ30</accession>
<dbReference type="KEGG" id="dzi:111283587"/>
<evidence type="ECO:0000259" key="1">
    <source>
        <dbReference type="Pfam" id="PF18210"/>
    </source>
</evidence>
<dbReference type="Proteomes" id="UP000515121">
    <property type="component" value="Unplaced"/>
</dbReference>
<evidence type="ECO:0000313" key="3">
    <source>
        <dbReference type="RefSeq" id="XP_022727891.1"/>
    </source>
</evidence>
<reference evidence="3" key="1">
    <citation type="submission" date="2025-08" db="UniProtKB">
        <authorList>
            <consortium name="RefSeq"/>
        </authorList>
    </citation>
    <scope>IDENTIFICATION</scope>
    <source>
        <tissue evidence="3">Fruit stalk</tissue>
    </source>
</reference>
<dbReference type="PANTHER" id="PTHR35707">
    <property type="entry name" value="OS06G0608100 PROTEIN"/>
    <property type="match status" value="1"/>
</dbReference>
<evidence type="ECO:0000313" key="2">
    <source>
        <dbReference type="Proteomes" id="UP000515121"/>
    </source>
</evidence>
<gene>
    <name evidence="3" type="primary">LOC111283587</name>
</gene>
<keyword evidence="2" id="KW-1185">Reference proteome</keyword>
<dbReference type="GeneID" id="111283587"/>
<feature type="domain" description="Knl1 C-terminal RWD" evidence="1">
    <location>
        <begin position="1"/>
        <end position="141"/>
    </location>
</feature>
<dbReference type="RefSeq" id="XP_022727891.1">
    <property type="nucleotide sequence ID" value="XM_022872156.1"/>
</dbReference>
<proteinExistence type="predicted"/>
<name>A0A6P5XJ30_DURZI</name>
<dbReference type="Pfam" id="PF18210">
    <property type="entry name" value="Knl1_RWD_C"/>
    <property type="match status" value="1"/>
</dbReference>
<dbReference type="AlphaFoldDB" id="A0A6P5XJ30"/>
<sequence length="146" mass="16875">MKHEAEALEKKIKNLTKSFYIYCKIKGEPSCSDTIELLNDHLKKRTCCRFICQYMQLWEVDLQNRNGRHNVVLNYHEFISRSLTLNTGPNSSIFVANKLNDINISKNFPNMDACSAFAFVFNHEYTKKYAVPKNLAQETQVSTSVS</sequence>
<protein>
    <submittedName>
        <fullName evidence="3">Uncharacterized protein LOC111283587</fullName>
    </submittedName>
</protein>
<dbReference type="InterPro" id="IPR040850">
    <property type="entry name" value="Knl1_RWD_C"/>
</dbReference>
<dbReference type="OrthoDB" id="985655at2759"/>
<organism evidence="2 3">
    <name type="scientific">Durio zibethinus</name>
    <name type="common">Durian</name>
    <dbReference type="NCBI Taxonomy" id="66656"/>
    <lineage>
        <taxon>Eukaryota</taxon>
        <taxon>Viridiplantae</taxon>
        <taxon>Streptophyta</taxon>
        <taxon>Embryophyta</taxon>
        <taxon>Tracheophyta</taxon>
        <taxon>Spermatophyta</taxon>
        <taxon>Magnoliopsida</taxon>
        <taxon>eudicotyledons</taxon>
        <taxon>Gunneridae</taxon>
        <taxon>Pentapetalae</taxon>
        <taxon>rosids</taxon>
        <taxon>malvids</taxon>
        <taxon>Malvales</taxon>
        <taxon>Malvaceae</taxon>
        <taxon>Helicteroideae</taxon>
        <taxon>Durio</taxon>
    </lineage>
</organism>